<dbReference type="KEGG" id="lbq:CKQ53_11715"/>
<organism evidence="2 3">
    <name type="scientific">Lonsdalea britannica</name>
    <dbReference type="NCBI Taxonomy" id="1082704"/>
    <lineage>
        <taxon>Bacteria</taxon>
        <taxon>Pseudomonadati</taxon>
        <taxon>Pseudomonadota</taxon>
        <taxon>Gammaproteobacteria</taxon>
        <taxon>Enterobacterales</taxon>
        <taxon>Pectobacteriaceae</taxon>
        <taxon>Lonsdalea</taxon>
    </lineage>
</organism>
<gene>
    <name evidence="2" type="ORF">CKQ53_11715</name>
</gene>
<dbReference type="InterPro" id="IPR041687">
    <property type="entry name" value="HTH_46"/>
</dbReference>
<reference evidence="2 3" key="1">
    <citation type="submission" date="2017-08" db="EMBL/GenBank/DDBJ databases">
        <title>Comparative genomics of bacteria isolated from necrotic lesions of AOD affected trees.</title>
        <authorList>
            <person name="Doonan J."/>
            <person name="Denman S."/>
            <person name="McDonald J.E."/>
        </authorList>
    </citation>
    <scope>NUCLEOTIDE SEQUENCE [LARGE SCALE GENOMIC DNA]</scope>
    <source>
        <strain evidence="2 3">477</strain>
    </source>
</reference>
<evidence type="ECO:0000313" key="2">
    <source>
        <dbReference type="EMBL" id="AXW87577.1"/>
    </source>
</evidence>
<protein>
    <recommendedName>
        <fullName evidence="1">IprA winged helix-turn-helix domain-containing protein</fullName>
    </recommendedName>
</protein>
<dbReference type="Proteomes" id="UP000263881">
    <property type="component" value="Chromosome"/>
</dbReference>
<accession>A0AAD0WL76</accession>
<evidence type="ECO:0000313" key="3">
    <source>
        <dbReference type="Proteomes" id="UP000263881"/>
    </source>
</evidence>
<dbReference type="AlphaFoldDB" id="A0AAD0WL76"/>
<sequence length="222" mass="25078">MISLLQSISRLTKILSPHRQLAQPTEVVKGKRRYHFHVAETRLIYFIEEGEFLMKSAKDNRVLCVLLAPCIVGWSNAIYGANEVYIERIDYGKIYCLSFDTALRVVTAYQRFDDVLNIVNYHFHSLLNYCVDSGGDSVSIVTKMLSSLERLPPDVRKRFTVLSFISQRTSLSKSTILRVIKKLQEEGTLTMSHGRLKSFSLSEPLRRVAPGATVSSDNATGS</sequence>
<dbReference type="EMBL" id="CP023009">
    <property type="protein sequence ID" value="AXW87577.1"/>
    <property type="molecule type" value="Genomic_DNA"/>
</dbReference>
<dbReference type="RefSeq" id="WP_085651944.1">
    <property type="nucleotide sequence ID" value="NZ_CP023009.1"/>
</dbReference>
<proteinExistence type="predicted"/>
<dbReference type="InterPro" id="IPR014710">
    <property type="entry name" value="RmlC-like_jellyroll"/>
</dbReference>
<feature type="domain" description="IprA winged helix-turn-helix" evidence="1">
    <location>
        <begin position="139"/>
        <end position="198"/>
    </location>
</feature>
<name>A0AAD0WL76_9GAMM</name>
<evidence type="ECO:0000259" key="1">
    <source>
        <dbReference type="Pfam" id="PF15977"/>
    </source>
</evidence>
<dbReference type="Gene3D" id="2.60.120.10">
    <property type="entry name" value="Jelly Rolls"/>
    <property type="match status" value="1"/>
</dbReference>
<keyword evidence="3" id="KW-1185">Reference proteome</keyword>
<dbReference type="Pfam" id="PF15977">
    <property type="entry name" value="HTH_46"/>
    <property type="match status" value="1"/>
</dbReference>